<evidence type="ECO:0000256" key="2">
    <source>
        <dbReference type="ARBA" id="ARBA00022448"/>
    </source>
</evidence>
<keyword evidence="4" id="KW-0067">ATP-binding</keyword>
<keyword evidence="8" id="KW-1185">Reference proteome</keyword>
<evidence type="ECO:0000256" key="3">
    <source>
        <dbReference type="ARBA" id="ARBA00022741"/>
    </source>
</evidence>
<dbReference type="PANTHER" id="PTHR43820">
    <property type="entry name" value="HIGH-AFFINITY BRANCHED-CHAIN AMINO ACID TRANSPORT ATP-BINDING PROTEIN LIVF"/>
    <property type="match status" value="1"/>
</dbReference>
<dbReference type="GO" id="GO:0005524">
    <property type="term" value="F:ATP binding"/>
    <property type="evidence" value="ECO:0007669"/>
    <property type="project" value="UniProtKB-KW"/>
</dbReference>
<dbReference type="SUPFAM" id="SSF52540">
    <property type="entry name" value="P-loop containing nucleoside triphosphate hydrolases"/>
    <property type="match status" value="1"/>
</dbReference>
<dbReference type="PROSITE" id="PS50893">
    <property type="entry name" value="ABC_TRANSPORTER_2"/>
    <property type="match status" value="1"/>
</dbReference>
<dbReference type="Pfam" id="PF00005">
    <property type="entry name" value="ABC_tran"/>
    <property type="match status" value="1"/>
</dbReference>
<evidence type="ECO:0000256" key="1">
    <source>
        <dbReference type="ARBA" id="ARBA00005417"/>
    </source>
</evidence>
<dbReference type="EMBL" id="JYFN01000049">
    <property type="protein sequence ID" value="KJE20863.1"/>
    <property type="molecule type" value="Genomic_DNA"/>
</dbReference>
<sequence>MADTVLELRGVEAGYGRTTVLRGVDLTVRPGSVVALLGANGAGKTTLLRTATGLLPAARGRVLVGGRDRTGAPAHRRARDGLCHIPEGRGIFRSLTVRDNLRMQVPPWATDSSVEVALAAFPVLRERLGQTAGTLSGGQQQMLALARAHLARPRIVLLDEVSMGLAPAVVDQIFHSLKALAVSGVALLLVEQYVQRALDIADRVVLLDRGQVTFDGPTGDLDQNALLRGYLGT</sequence>
<keyword evidence="5" id="KW-0029">Amino-acid transport</keyword>
<dbReference type="InterPro" id="IPR052156">
    <property type="entry name" value="BCAA_Transport_ATP-bd_LivF"/>
</dbReference>
<dbReference type="InterPro" id="IPR003439">
    <property type="entry name" value="ABC_transporter-like_ATP-bd"/>
</dbReference>
<evidence type="ECO:0000313" key="7">
    <source>
        <dbReference type="EMBL" id="KJE20863.1"/>
    </source>
</evidence>
<comment type="similarity">
    <text evidence="1">Belongs to the ABC transporter superfamily.</text>
</comment>
<dbReference type="AlphaFoldDB" id="A0A0D8B9B3"/>
<evidence type="ECO:0000259" key="6">
    <source>
        <dbReference type="PROSITE" id="PS50893"/>
    </source>
</evidence>
<gene>
    <name evidence="7" type="ORF">FF36_04827</name>
</gene>
<dbReference type="InterPro" id="IPR003593">
    <property type="entry name" value="AAA+_ATPase"/>
</dbReference>
<evidence type="ECO:0000256" key="5">
    <source>
        <dbReference type="ARBA" id="ARBA00022970"/>
    </source>
</evidence>
<comment type="caution">
    <text evidence="7">The sequence shown here is derived from an EMBL/GenBank/DDBJ whole genome shotgun (WGS) entry which is preliminary data.</text>
</comment>
<dbReference type="InterPro" id="IPR027417">
    <property type="entry name" value="P-loop_NTPase"/>
</dbReference>
<accession>A0A0D8B9B3</accession>
<keyword evidence="2" id="KW-0813">Transport</keyword>
<proteinExistence type="inferred from homology"/>
<dbReference type="RefSeq" id="WP_044887337.1">
    <property type="nucleotide sequence ID" value="NZ_JYFN01000049.1"/>
</dbReference>
<dbReference type="CDD" id="cd03224">
    <property type="entry name" value="ABC_TM1139_LivF_branched"/>
    <property type="match status" value="1"/>
</dbReference>
<reference evidence="8" key="1">
    <citation type="submission" date="2015-02" db="EMBL/GenBank/DDBJ databases">
        <title>Draft Genome of Frankia sp. CpI1-S.</title>
        <authorList>
            <person name="Oshone R.T."/>
            <person name="Ngom M."/>
            <person name="Ghodhbane-Gtari F."/>
            <person name="Gtari M."/>
            <person name="Morris K."/>
            <person name="Thomas K."/>
            <person name="Sen A."/>
            <person name="Tisa L.S."/>
        </authorList>
    </citation>
    <scope>NUCLEOTIDE SEQUENCE [LARGE SCALE GENOMIC DNA]</scope>
    <source>
        <strain evidence="8">CpI1-S</strain>
    </source>
</reference>
<name>A0A0D8B9B3_9ACTN</name>
<dbReference type="GO" id="GO:0015658">
    <property type="term" value="F:branched-chain amino acid transmembrane transporter activity"/>
    <property type="evidence" value="ECO:0007669"/>
    <property type="project" value="TreeGrafter"/>
</dbReference>
<evidence type="ECO:0000256" key="4">
    <source>
        <dbReference type="ARBA" id="ARBA00022840"/>
    </source>
</evidence>
<keyword evidence="3" id="KW-0547">Nucleotide-binding</keyword>
<dbReference type="GO" id="GO:0015807">
    <property type="term" value="P:L-amino acid transport"/>
    <property type="evidence" value="ECO:0007669"/>
    <property type="project" value="TreeGrafter"/>
</dbReference>
<dbReference type="PANTHER" id="PTHR43820:SF4">
    <property type="entry name" value="HIGH-AFFINITY BRANCHED-CHAIN AMINO ACID TRANSPORT ATP-BINDING PROTEIN LIVF"/>
    <property type="match status" value="1"/>
</dbReference>
<dbReference type="Gene3D" id="3.40.50.300">
    <property type="entry name" value="P-loop containing nucleotide triphosphate hydrolases"/>
    <property type="match status" value="1"/>
</dbReference>
<organism evidence="7 8">
    <name type="scientific">Frankia torreyi</name>
    <dbReference type="NCBI Taxonomy" id="1856"/>
    <lineage>
        <taxon>Bacteria</taxon>
        <taxon>Bacillati</taxon>
        <taxon>Actinomycetota</taxon>
        <taxon>Actinomycetes</taxon>
        <taxon>Frankiales</taxon>
        <taxon>Frankiaceae</taxon>
        <taxon>Frankia</taxon>
    </lineage>
</organism>
<dbReference type="SMART" id="SM00382">
    <property type="entry name" value="AAA"/>
    <property type="match status" value="1"/>
</dbReference>
<feature type="domain" description="ABC transporter" evidence="6">
    <location>
        <begin position="6"/>
        <end position="231"/>
    </location>
</feature>
<evidence type="ECO:0000313" key="8">
    <source>
        <dbReference type="Proteomes" id="UP000032545"/>
    </source>
</evidence>
<dbReference type="Proteomes" id="UP000032545">
    <property type="component" value="Unassembled WGS sequence"/>
</dbReference>
<dbReference type="GO" id="GO:0016887">
    <property type="term" value="F:ATP hydrolysis activity"/>
    <property type="evidence" value="ECO:0007669"/>
    <property type="project" value="InterPro"/>
</dbReference>
<reference evidence="7 8" key="2">
    <citation type="journal article" date="2016" name="Genome Announc.">
        <title>Permanent Draft Genome Sequences for Two Variants of Frankia sp. Strain CpI1, the First Frankia Strain Isolated from Root Nodules of Comptonia peregrina.</title>
        <authorList>
            <person name="Oshone R."/>
            <person name="Hurst S.G.IV."/>
            <person name="Abebe-Akele F."/>
            <person name="Simpson S."/>
            <person name="Morris K."/>
            <person name="Thomas W.K."/>
            <person name="Tisa L.S."/>
        </authorList>
    </citation>
    <scope>NUCLEOTIDE SEQUENCE [LARGE SCALE GENOMIC DNA]</scope>
    <source>
        <strain evidence="8">CpI1-S</strain>
    </source>
</reference>
<protein>
    <submittedName>
        <fullName evidence="7">ABC-type branched-chain amino acid transport system, ATPase component</fullName>
    </submittedName>
</protein>
<dbReference type="PATRIC" id="fig|1502723.3.peg.4801"/>